<proteinExistence type="predicted"/>
<dbReference type="AlphaFoldDB" id="A0A917WN04"/>
<dbReference type="CDD" id="cd11542">
    <property type="entry name" value="NTP-PPase_u5"/>
    <property type="match status" value="1"/>
</dbReference>
<gene>
    <name evidence="1" type="ORF">GCM10011534_44480</name>
</gene>
<comment type="caution">
    <text evidence="1">The sequence shown here is derived from an EMBL/GenBank/DDBJ whole genome shotgun (WGS) entry which is preliminary data.</text>
</comment>
<dbReference type="Proteomes" id="UP000649829">
    <property type="component" value="Unassembled WGS sequence"/>
</dbReference>
<dbReference type="RefSeq" id="WP_211249898.1">
    <property type="nucleotide sequence ID" value="NZ_BMLF01000010.1"/>
</dbReference>
<dbReference type="SUPFAM" id="SSF101386">
    <property type="entry name" value="all-alpha NTP pyrophosphatases"/>
    <property type="match status" value="1"/>
</dbReference>
<protein>
    <submittedName>
        <fullName evidence="1">Uncharacterized protein</fullName>
    </submittedName>
</protein>
<dbReference type="Gene3D" id="1.10.287.1080">
    <property type="entry name" value="MazG-like"/>
    <property type="match status" value="1"/>
</dbReference>
<evidence type="ECO:0000313" key="1">
    <source>
        <dbReference type="EMBL" id="GGM17575.1"/>
    </source>
</evidence>
<keyword evidence="2" id="KW-1185">Reference proteome</keyword>
<reference evidence="1" key="2">
    <citation type="submission" date="2020-09" db="EMBL/GenBank/DDBJ databases">
        <authorList>
            <person name="Sun Q."/>
            <person name="Zhou Y."/>
        </authorList>
    </citation>
    <scope>NUCLEOTIDE SEQUENCE</scope>
    <source>
        <strain evidence="1">CGMCC 1.6293</strain>
    </source>
</reference>
<dbReference type="EMBL" id="BMLF01000010">
    <property type="protein sequence ID" value="GGM17575.1"/>
    <property type="molecule type" value="Genomic_DNA"/>
</dbReference>
<reference evidence="1" key="1">
    <citation type="journal article" date="2014" name="Int. J. Syst. Evol. Microbiol.">
        <title>Complete genome sequence of Corynebacterium casei LMG S-19264T (=DSM 44701T), isolated from a smear-ripened cheese.</title>
        <authorList>
            <consortium name="US DOE Joint Genome Institute (JGI-PGF)"/>
            <person name="Walter F."/>
            <person name="Albersmeier A."/>
            <person name="Kalinowski J."/>
            <person name="Ruckert C."/>
        </authorList>
    </citation>
    <scope>NUCLEOTIDE SEQUENCE</scope>
    <source>
        <strain evidence="1">CGMCC 1.6293</strain>
    </source>
</reference>
<name>A0A917WN04_9RHOB</name>
<evidence type="ECO:0000313" key="2">
    <source>
        <dbReference type="Proteomes" id="UP000649829"/>
    </source>
</evidence>
<organism evidence="1 2">
    <name type="scientific">Pseudooceanicola nanhaiensis</name>
    <dbReference type="NCBI Taxonomy" id="375761"/>
    <lineage>
        <taxon>Bacteria</taxon>
        <taxon>Pseudomonadati</taxon>
        <taxon>Pseudomonadota</taxon>
        <taxon>Alphaproteobacteria</taxon>
        <taxon>Rhodobacterales</taxon>
        <taxon>Paracoccaceae</taxon>
        <taxon>Pseudooceanicola</taxon>
    </lineage>
</organism>
<accession>A0A917WN04</accession>
<sequence length="125" mass="14194">MFNGTPLRGFAEIFITLGKDQPEANRKWWLDIHTGEPIERNKGELICLMHSELSEAMEGERKGLMDDKLPHRRMAEVELADTLIRIFDYAGAYGYDLQGAYREKMAYNALAPNSPEQQLADAFGS</sequence>